<dbReference type="Gene3D" id="3.40.50.2300">
    <property type="match status" value="2"/>
</dbReference>
<sequence length="485" mass="53581">MKFFKKKLLLGLAPVVGILPIATVSCGASDIQVTNIKVDNDLKLSANEKLAVKKIALILDEGTVNDKSFNQSSWEALQKFATENELQYDKKGFANNAAVGYYAIANKNYLDQYDAAINQGYSVLLLNGFTHEEYLKKWLENQTNIDKLKARKIVFIALDFTLSDKVLDEVTQKGANGFFISLQYKSNEGGFIAGLAASDMFKDEADAQNRTFTTFGGSDINAVTDFNEGFYKGVYFGNLIRENANNRLKSVNDGDSVLLDTNFDAAKTDKQTKVQGVIKKNTKLILPVAGSWTQYVTKNMKSSQYVIGVDGDQGIADTGKTGQYFTSITKNIGQSVFEVISVLQKTNEELLNKYVGEFRLGTKNVRLTKGFDADWSGVAPTHLSNETLAKKAQTALDNATKAFRQLKNNLALRKFIEVGYTTLNGDGTENDTKIDDNAKRINALSDLLENPESIQYSQYWKNIYDNALNGTPVNAAPTNSEKPSN</sequence>
<dbReference type="GO" id="GO:0005886">
    <property type="term" value="C:plasma membrane"/>
    <property type="evidence" value="ECO:0007669"/>
    <property type="project" value="UniProtKB-SubCell"/>
</dbReference>
<feature type="signal peptide" evidence="6">
    <location>
        <begin position="1"/>
        <end position="27"/>
    </location>
</feature>
<comment type="subcellular location">
    <subcellularLocation>
        <location evidence="1">Cell membrane</location>
    </subcellularLocation>
</comment>
<dbReference type="Pfam" id="PF02608">
    <property type="entry name" value="Bmp"/>
    <property type="match status" value="1"/>
</dbReference>
<feature type="domain" description="ABC transporter substrate-binding protein PnrA-like" evidence="7">
    <location>
        <begin position="57"/>
        <end position="368"/>
    </location>
</feature>
<evidence type="ECO:0000256" key="3">
    <source>
        <dbReference type="ARBA" id="ARBA00022729"/>
    </source>
</evidence>
<dbReference type="InterPro" id="IPR003760">
    <property type="entry name" value="PnrA-like"/>
</dbReference>
<dbReference type="Proteomes" id="UP000290876">
    <property type="component" value="Chromosome"/>
</dbReference>
<dbReference type="KEGG" id="mcob:NCTC10184_00236"/>
<evidence type="ECO:0000256" key="1">
    <source>
        <dbReference type="ARBA" id="ARBA00004236"/>
    </source>
</evidence>
<feature type="chain" id="PRO_5019379999" evidence="6">
    <location>
        <begin position="28"/>
        <end position="485"/>
    </location>
</feature>
<dbReference type="InterPro" id="IPR050957">
    <property type="entry name" value="BMP_lipoprotein"/>
</dbReference>
<proteinExistence type="predicted"/>
<keyword evidence="5" id="KW-0449">Lipoprotein</keyword>
<keyword evidence="3 6" id="KW-0732">Signal</keyword>
<organism evidence="8 9">
    <name type="scientific">Mycoplasmopsis columbinasalis</name>
    <dbReference type="NCBI Taxonomy" id="114880"/>
    <lineage>
        <taxon>Bacteria</taxon>
        <taxon>Bacillati</taxon>
        <taxon>Mycoplasmatota</taxon>
        <taxon>Mycoplasmoidales</taxon>
        <taxon>Metamycoplasmataceae</taxon>
        <taxon>Mycoplasmopsis</taxon>
    </lineage>
</organism>
<protein>
    <submittedName>
        <fullName evidence="8">Basic membrane protein</fullName>
    </submittedName>
</protein>
<dbReference type="EMBL" id="LR215043">
    <property type="protein sequence ID" value="VEU78017.1"/>
    <property type="molecule type" value="Genomic_DNA"/>
</dbReference>
<keyword evidence="9" id="KW-1185">Reference proteome</keyword>
<dbReference type="InterPro" id="IPR008107">
    <property type="entry name" value="Mycoplasma_p48"/>
</dbReference>
<dbReference type="OrthoDB" id="9769871at2"/>
<dbReference type="PRINTS" id="PR01733">
    <property type="entry name" value="LIPPROTEIN48"/>
</dbReference>
<evidence type="ECO:0000256" key="2">
    <source>
        <dbReference type="ARBA" id="ARBA00022475"/>
    </source>
</evidence>
<accession>A0A449BA25</accession>
<keyword evidence="4" id="KW-0472">Membrane</keyword>
<evidence type="ECO:0000256" key="5">
    <source>
        <dbReference type="ARBA" id="ARBA00023288"/>
    </source>
</evidence>
<gene>
    <name evidence="8" type="ORF">NCTC10184_00236</name>
</gene>
<name>A0A449BA25_9BACT</name>
<dbReference type="AlphaFoldDB" id="A0A449BA25"/>
<reference evidence="8 9" key="1">
    <citation type="submission" date="2019-01" db="EMBL/GenBank/DDBJ databases">
        <authorList>
            <consortium name="Pathogen Informatics"/>
        </authorList>
    </citation>
    <scope>NUCLEOTIDE SEQUENCE [LARGE SCALE GENOMIC DNA]</scope>
    <source>
        <strain evidence="8 9">NCTC10184</strain>
    </source>
</reference>
<evidence type="ECO:0000259" key="7">
    <source>
        <dbReference type="Pfam" id="PF02608"/>
    </source>
</evidence>
<evidence type="ECO:0000256" key="4">
    <source>
        <dbReference type="ARBA" id="ARBA00023136"/>
    </source>
</evidence>
<dbReference type="PROSITE" id="PS51257">
    <property type="entry name" value="PROKAR_LIPOPROTEIN"/>
    <property type="match status" value="1"/>
</dbReference>
<evidence type="ECO:0000256" key="6">
    <source>
        <dbReference type="SAM" id="SignalP"/>
    </source>
</evidence>
<evidence type="ECO:0000313" key="9">
    <source>
        <dbReference type="Proteomes" id="UP000290876"/>
    </source>
</evidence>
<keyword evidence="2" id="KW-1003">Cell membrane</keyword>
<dbReference type="RefSeq" id="WP_129622868.1">
    <property type="nucleotide sequence ID" value="NZ_LR215043.1"/>
</dbReference>
<dbReference type="PANTHER" id="PTHR34296">
    <property type="entry name" value="TRANSCRIPTIONAL ACTIVATOR PROTEIN MED"/>
    <property type="match status" value="1"/>
</dbReference>
<evidence type="ECO:0000313" key="8">
    <source>
        <dbReference type="EMBL" id="VEU78017.1"/>
    </source>
</evidence>
<dbReference type="PANTHER" id="PTHR34296:SF2">
    <property type="entry name" value="ABC TRANSPORTER GUANOSINE-BINDING PROTEIN NUPN"/>
    <property type="match status" value="1"/>
</dbReference>